<evidence type="ECO:0000256" key="1">
    <source>
        <dbReference type="SAM" id="MobiDB-lite"/>
    </source>
</evidence>
<reference evidence="2" key="1">
    <citation type="submission" date="2021-02" db="EMBL/GenBank/DDBJ databases">
        <authorList>
            <person name="Nowell W R."/>
        </authorList>
    </citation>
    <scope>NUCLEOTIDE SEQUENCE</scope>
</reference>
<accession>A0A822DCF4</accession>
<organism evidence="2 3">
    <name type="scientific">Rotaria socialis</name>
    <dbReference type="NCBI Taxonomy" id="392032"/>
    <lineage>
        <taxon>Eukaryota</taxon>
        <taxon>Metazoa</taxon>
        <taxon>Spiralia</taxon>
        <taxon>Gnathifera</taxon>
        <taxon>Rotifera</taxon>
        <taxon>Eurotatoria</taxon>
        <taxon>Bdelloidea</taxon>
        <taxon>Philodinida</taxon>
        <taxon>Philodinidae</taxon>
        <taxon>Rotaria</taxon>
    </lineage>
</organism>
<sequence>RPKISEEIPMIIVSKQPIPIQQQPMEESYQVEESHDVEDSYHAETPVHQ</sequence>
<dbReference type="AlphaFoldDB" id="A0A822DCF4"/>
<feature type="non-terminal residue" evidence="2">
    <location>
        <position position="1"/>
    </location>
</feature>
<feature type="compositionally biased region" description="Basic and acidic residues" evidence="1">
    <location>
        <begin position="32"/>
        <end position="49"/>
    </location>
</feature>
<evidence type="ECO:0000313" key="3">
    <source>
        <dbReference type="Proteomes" id="UP000663848"/>
    </source>
</evidence>
<comment type="caution">
    <text evidence="2">The sequence shown here is derived from an EMBL/GenBank/DDBJ whole genome shotgun (WGS) entry which is preliminary data.</text>
</comment>
<gene>
    <name evidence="2" type="ORF">QYT958_LOCUS42928</name>
</gene>
<protein>
    <submittedName>
        <fullName evidence="2">Uncharacterized protein</fullName>
    </submittedName>
</protein>
<dbReference type="Proteomes" id="UP000663848">
    <property type="component" value="Unassembled WGS sequence"/>
</dbReference>
<evidence type="ECO:0000313" key="2">
    <source>
        <dbReference type="EMBL" id="CAF5065694.1"/>
    </source>
</evidence>
<proteinExistence type="predicted"/>
<name>A0A822DCF4_9BILA</name>
<dbReference type="EMBL" id="CAJOBR010057830">
    <property type="protein sequence ID" value="CAF5065694.1"/>
    <property type="molecule type" value="Genomic_DNA"/>
</dbReference>
<feature type="region of interest" description="Disordered" evidence="1">
    <location>
        <begin position="22"/>
        <end position="49"/>
    </location>
</feature>